<dbReference type="AlphaFoldDB" id="A0A433U986"/>
<evidence type="ECO:0000313" key="3">
    <source>
        <dbReference type="Proteomes" id="UP000271974"/>
    </source>
</evidence>
<protein>
    <submittedName>
        <fullName evidence="2">Uncharacterized protein</fullName>
    </submittedName>
</protein>
<dbReference type="Proteomes" id="UP000271974">
    <property type="component" value="Unassembled WGS sequence"/>
</dbReference>
<proteinExistence type="predicted"/>
<feature type="compositionally biased region" description="Polar residues" evidence="1">
    <location>
        <begin position="53"/>
        <end position="64"/>
    </location>
</feature>
<dbReference type="EMBL" id="RQTK01000034">
    <property type="protein sequence ID" value="RUS90371.1"/>
    <property type="molecule type" value="Genomic_DNA"/>
</dbReference>
<evidence type="ECO:0000256" key="1">
    <source>
        <dbReference type="SAM" id="MobiDB-lite"/>
    </source>
</evidence>
<sequence>MYIGLLQLQWEYKYNTRNTTTCSNDANANGVFKVNQFEKCRIPELDTTHAPRTHSNTRPTNTFKHTPHEHIQTHAPRTHSTHAPRTHSTHAPRTHTTHAPRTHSNT</sequence>
<feature type="compositionally biased region" description="Basic residues" evidence="1">
    <location>
        <begin position="76"/>
        <end position="106"/>
    </location>
</feature>
<reference evidence="2 3" key="1">
    <citation type="submission" date="2019-01" db="EMBL/GenBank/DDBJ databases">
        <title>A draft genome assembly of the solar-powered sea slug Elysia chlorotica.</title>
        <authorList>
            <person name="Cai H."/>
            <person name="Li Q."/>
            <person name="Fang X."/>
            <person name="Li J."/>
            <person name="Curtis N.E."/>
            <person name="Altenburger A."/>
            <person name="Shibata T."/>
            <person name="Feng M."/>
            <person name="Maeda T."/>
            <person name="Schwartz J.A."/>
            <person name="Shigenobu S."/>
            <person name="Lundholm N."/>
            <person name="Nishiyama T."/>
            <person name="Yang H."/>
            <person name="Hasebe M."/>
            <person name="Li S."/>
            <person name="Pierce S.K."/>
            <person name="Wang J."/>
        </authorList>
    </citation>
    <scope>NUCLEOTIDE SEQUENCE [LARGE SCALE GENOMIC DNA]</scope>
    <source>
        <strain evidence="2">EC2010</strain>
        <tissue evidence="2">Whole organism of an adult</tissue>
    </source>
</reference>
<feature type="non-terminal residue" evidence="2">
    <location>
        <position position="106"/>
    </location>
</feature>
<evidence type="ECO:0000313" key="2">
    <source>
        <dbReference type="EMBL" id="RUS90371.1"/>
    </source>
</evidence>
<name>A0A433U986_ELYCH</name>
<gene>
    <name evidence="2" type="ORF">EGW08_001866</name>
</gene>
<comment type="caution">
    <text evidence="2">The sequence shown here is derived from an EMBL/GenBank/DDBJ whole genome shotgun (WGS) entry which is preliminary data.</text>
</comment>
<accession>A0A433U986</accession>
<feature type="region of interest" description="Disordered" evidence="1">
    <location>
        <begin position="43"/>
        <end position="106"/>
    </location>
</feature>
<keyword evidence="3" id="KW-1185">Reference proteome</keyword>
<organism evidence="2 3">
    <name type="scientific">Elysia chlorotica</name>
    <name type="common">Eastern emerald elysia</name>
    <name type="synonym">Sea slug</name>
    <dbReference type="NCBI Taxonomy" id="188477"/>
    <lineage>
        <taxon>Eukaryota</taxon>
        <taxon>Metazoa</taxon>
        <taxon>Spiralia</taxon>
        <taxon>Lophotrochozoa</taxon>
        <taxon>Mollusca</taxon>
        <taxon>Gastropoda</taxon>
        <taxon>Heterobranchia</taxon>
        <taxon>Euthyneura</taxon>
        <taxon>Panpulmonata</taxon>
        <taxon>Sacoglossa</taxon>
        <taxon>Placobranchoidea</taxon>
        <taxon>Plakobranchidae</taxon>
        <taxon>Elysia</taxon>
    </lineage>
</organism>